<gene>
    <name evidence="1" type="ORF">TCAL_15994</name>
</gene>
<evidence type="ECO:0000313" key="2">
    <source>
        <dbReference type="Proteomes" id="UP000318571"/>
    </source>
</evidence>
<keyword evidence="2" id="KW-1185">Reference proteome</keyword>
<accession>A0A553PHK0</accession>
<dbReference type="GO" id="GO:0005654">
    <property type="term" value="C:nucleoplasm"/>
    <property type="evidence" value="ECO:0007669"/>
    <property type="project" value="TreeGrafter"/>
</dbReference>
<protein>
    <submittedName>
        <fullName evidence="1">Uncharacterized protein</fullName>
    </submittedName>
</protein>
<organism evidence="1 2">
    <name type="scientific">Tigriopus californicus</name>
    <name type="common">Marine copepod</name>
    <dbReference type="NCBI Taxonomy" id="6832"/>
    <lineage>
        <taxon>Eukaryota</taxon>
        <taxon>Metazoa</taxon>
        <taxon>Ecdysozoa</taxon>
        <taxon>Arthropoda</taxon>
        <taxon>Crustacea</taxon>
        <taxon>Multicrustacea</taxon>
        <taxon>Hexanauplia</taxon>
        <taxon>Copepoda</taxon>
        <taxon>Harpacticoida</taxon>
        <taxon>Harpacticidae</taxon>
        <taxon>Tigriopus</taxon>
    </lineage>
</organism>
<dbReference type="EMBL" id="VCGU01000004">
    <property type="protein sequence ID" value="TRY77160.1"/>
    <property type="molecule type" value="Genomic_DNA"/>
</dbReference>
<name>A0A553PHK0_TIGCA</name>
<reference evidence="1 2" key="1">
    <citation type="journal article" date="2018" name="Nat. Ecol. Evol.">
        <title>Genomic signatures of mitonuclear coevolution across populations of Tigriopus californicus.</title>
        <authorList>
            <person name="Barreto F.S."/>
            <person name="Watson E.T."/>
            <person name="Lima T.G."/>
            <person name="Willett C.S."/>
            <person name="Edmands S."/>
            <person name="Li W."/>
            <person name="Burton R.S."/>
        </authorList>
    </citation>
    <scope>NUCLEOTIDE SEQUENCE [LARGE SCALE GENOMIC DNA]</scope>
    <source>
        <strain evidence="1 2">San Diego</strain>
    </source>
</reference>
<dbReference type="OMA" id="KREHLAW"/>
<dbReference type="PANTHER" id="PTHR31239">
    <property type="entry name" value="NICOLIN 1"/>
    <property type="match status" value="1"/>
</dbReference>
<proteinExistence type="predicted"/>
<evidence type="ECO:0000313" key="1">
    <source>
        <dbReference type="EMBL" id="TRY77160.1"/>
    </source>
</evidence>
<dbReference type="PANTHER" id="PTHR31239:SF2">
    <property type="entry name" value="NICOLIN-1"/>
    <property type="match status" value="1"/>
</dbReference>
<comment type="caution">
    <text evidence="1">The sequence shown here is derived from an EMBL/GenBank/DDBJ whole genome shotgun (WGS) entry which is preliminary data.</text>
</comment>
<sequence>MQDLLFQDEHPSNEWSSGALVLDLAFTQPESVSEIRFRNFYTAKFTLLLRFDDSVQTVPKREHLAWAAAASLSLARLRGVNSTEGIKIVTSSKSLSDWVVSLQSKVLMPDPHSELGSQDVGVVPSSESLAPWHDITAMRFLLRQPSPNWKTFNLEDIMVFRYPLGNAKGLSLRSPTLGTVPEREANDQECRPKSELESLIQQTQSLLMESLRIHNGEIRNNENPGHSVYEIMSLQLGQ</sequence>
<dbReference type="AlphaFoldDB" id="A0A553PHK0"/>
<dbReference type="Proteomes" id="UP000318571">
    <property type="component" value="Chromosome 5"/>
</dbReference>
<dbReference type="InterPro" id="IPR040235">
    <property type="entry name" value="Nicolin-1"/>
</dbReference>
<dbReference type="STRING" id="6832.A0A553PHK0"/>